<dbReference type="RefSeq" id="WP_113966380.1">
    <property type="nucleotide sequence ID" value="NZ_QNRP01000004.1"/>
</dbReference>
<evidence type="ECO:0000313" key="2">
    <source>
        <dbReference type="Proteomes" id="UP000252249"/>
    </source>
</evidence>
<name>A0A368P390_9FLAO</name>
<evidence type="ECO:0000313" key="1">
    <source>
        <dbReference type="EMBL" id="RCU56906.1"/>
    </source>
</evidence>
<dbReference type="EMBL" id="QPIG01000004">
    <property type="protein sequence ID" value="RCU56906.1"/>
    <property type="molecule type" value="Genomic_DNA"/>
</dbReference>
<keyword evidence="2" id="KW-1185">Reference proteome</keyword>
<protein>
    <submittedName>
        <fullName evidence="1">Uncharacterized protein</fullName>
    </submittedName>
</protein>
<sequence>MYKAIETSYDGYKFRSRTEARWAVFFNHLGLKWEYEKEGFVLPSFRYLPDFWIPCPLYKKNGGYWLEIKGNYPTEKERKKCKELAKLTGDITLLIYESVTDKNFNHFSYYPIRENNTITEIKETCTSYENEDVSHLILSMRFMEGQMKTIENDKYLEAMNKARSAQFEFGKKG</sequence>
<proteinExistence type="predicted"/>
<comment type="caution">
    <text evidence="1">The sequence shown here is derived from an EMBL/GenBank/DDBJ whole genome shotgun (WGS) entry which is preliminary data.</text>
</comment>
<dbReference type="Gene3D" id="3.40.91.30">
    <property type="match status" value="1"/>
</dbReference>
<reference evidence="1 2" key="1">
    <citation type="submission" date="2018-07" db="EMBL/GenBank/DDBJ databases">
        <title>Oceanihabitans testaceum sp. nov., isolated from marine sediment.</title>
        <authorList>
            <person name="Li C.-M."/>
        </authorList>
    </citation>
    <scope>NUCLEOTIDE SEQUENCE [LARGE SCALE GENOMIC DNA]</scope>
    <source>
        <strain evidence="1 2">S9-10</strain>
    </source>
</reference>
<organism evidence="1 2">
    <name type="scientific">Oceanihabitans sediminis</name>
    <dbReference type="NCBI Taxonomy" id="1812012"/>
    <lineage>
        <taxon>Bacteria</taxon>
        <taxon>Pseudomonadati</taxon>
        <taxon>Bacteroidota</taxon>
        <taxon>Flavobacteriia</taxon>
        <taxon>Flavobacteriales</taxon>
        <taxon>Flavobacteriaceae</taxon>
        <taxon>Oceanihabitans</taxon>
    </lineage>
</organism>
<dbReference type="OrthoDB" id="5379188at2"/>
<accession>A0A368P390</accession>
<gene>
    <name evidence="1" type="ORF">DU428_11220</name>
</gene>
<dbReference type="AlphaFoldDB" id="A0A368P390"/>
<dbReference type="Proteomes" id="UP000252249">
    <property type="component" value="Unassembled WGS sequence"/>
</dbReference>